<evidence type="ECO:0000256" key="7">
    <source>
        <dbReference type="ARBA" id="ARBA00022692"/>
    </source>
</evidence>
<comment type="subcellular location">
    <subcellularLocation>
        <location evidence="2">Cell inner membrane</location>
        <topology evidence="2">Multi-pass membrane protein</topology>
    </subcellularLocation>
</comment>
<evidence type="ECO:0000256" key="9">
    <source>
        <dbReference type="ARBA" id="ARBA00022777"/>
    </source>
</evidence>
<evidence type="ECO:0000256" key="6">
    <source>
        <dbReference type="ARBA" id="ARBA00022679"/>
    </source>
</evidence>
<keyword evidence="12 14" id="KW-0902">Two-component regulatory system</keyword>
<dbReference type="SMART" id="SM00304">
    <property type="entry name" value="HAMP"/>
    <property type="match status" value="1"/>
</dbReference>
<dbReference type="InterPro" id="IPR029095">
    <property type="entry name" value="NarX-like_N"/>
</dbReference>
<dbReference type="CDD" id="cd16917">
    <property type="entry name" value="HATPase_UhpB-NarQ-NarX-like"/>
    <property type="match status" value="1"/>
</dbReference>
<dbReference type="InterPro" id="IPR016380">
    <property type="entry name" value="Sig_transdc_His_kin_NarX/NarQ"/>
</dbReference>
<dbReference type="Gene3D" id="1.20.5.1930">
    <property type="match status" value="1"/>
</dbReference>
<dbReference type="InterPro" id="IPR042295">
    <property type="entry name" value="NarX-like_N_sf"/>
</dbReference>
<dbReference type="CDD" id="cd06225">
    <property type="entry name" value="HAMP"/>
    <property type="match status" value="1"/>
</dbReference>
<dbReference type="CDD" id="cd22899">
    <property type="entry name" value="NarQ_sensor"/>
    <property type="match status" value="1"/>
</dbReference>
<keyword evidence="9 14" id="KW-0418">Kinase</keyword>
<accession>A0AA50DPV8</accession>
<dbReference type="NCBIfam" id="NF008184">
    <property type="entry name" value="PRK10935.1"/>
    <property type="match status" value="1"/>
</dbReference>
<dbReference type="PROSITE" id="PS50885">
    <property type="entry name" value="HAMP"/>
    <property type="match status" value="1"/>
</dbReference>
<dbReference type="EMBL" id="CP132353">
    <property type="protein sequence ID" value="WLS80026.1"/>
    <property type="molecule type" value="Genomic_DNA"/>
</dbReference>
<evidence type="ECO:0000256" key="11">
    <source>
        <dbReference type="ARBA" id="ARBA00022989"/>
    </source>
</evidence>
<organism evidence="19 20">
    <name type="scientific">Erwinia pyri</name>
    <dbReference type="NCBI Taxonomy" id="3062598"/>
    <lineage>
        <taxon>Bacteria</taxon>
        <taxon>Pseudomonadati</taxon>
        <taxon>Pseudomonadota</taxon>
        <taxon>Gammaproteobacteria</taxon>
        <taxon>Enterobacterales</taxon>
        <taxon>Erwiniaceae</taxon>
        <taxon>Erwinia</taxon>
    </lineage>
</organism>
<dbReference type="SUPFAM" id="SSF55874">
    <property type="entry name" value="ATPase domain of HSP90 chaperone/DNA topoisomerase II/histidine kinase"/>
    <property type="match status" value="1"/>
</dbReference>
<dbReference type="InterPro" id="IPR011712">
    <property type="entry name" value="Sig_transdc_His_kin_sub3_dim/P"/>
</dbReference>
<dbReference type="Pfam" id="PF00672">
    <property type="entry name" value="HAMP"/>
    <property type="match status" value="1"/>
</dbReference>
<dbReference type="RefSeq" id="WP_306211390.1">
    <property type="nucleotide sequence ID" value="NZ_CP132353.1"/>
</dbReference>
<feature type="domain" description="HAMP" evidence="18">
    <location>
        <begin position="173"/>
        <end position="226"/>
    </location>
</feature>
<dbReference type="SUPFAM" id="SSF158472">
    <property type="entry name" value="HAMP domain-like"/>
    <property type="match status" value="1"/>
</dbReference>
<dbReference type="Gene3D" id="6.10.340.10">
    <property type="match status" value="1"/>
</dbReference>
<evidence type="ECO:0000256" key="3">
    <source>
        <dbReference type="ARBA" id="ARBA00022475"/>
    </source>
</evidence>
<evidence type="ECO:0000256" key="15">
    <source>
        <dbReference type="SAM" id="Coils"/>
    </source>
</evidence>
<dbReference type="PIRSF" id="PIRSF003167">
    <property type="entry name" value="STHK_NarX/NarQ"/>
    <property type="match status" value="1"/>
</dbReference>
<dbReference type="GO" id="GO:0005524">
    <property type="term" value="F:ATP binding"/>
    <property type="evidence" value="ECO:0007669"/>
    <property type="project" value="UniProtKB-UniRule"/>
</dbReference>
<keyword evidence="4 14" id="KW-0997">Cell inner membrane</keyword>
<dbReference type="PROSITE" id="PS50109">
    <property type="entry name" value="HIS_KIN"/>
    <property type="match status" value="1"/>
</dbReference>
<dbReference type="Gene3D" id="1.20.120.960">
    <property type="entry name" value="Histidine kinase NarX, sensor domain"/>
    <property type="match status" value="1"/>
</dbReference>
<dbReference type="GO" id="GO:0046983">
    <property type="term" value="F:protein dimerization activity"/>
    <property type="evidence" value="ECO:0007669"/>
    <property type="project" value="UniProtKB-UniRule"/>
</dbReference>
<evidence type="ECO:0000313" key="19">
    <source>
        <dbReference type="EMBL" id="WLS80026.1"/>
    </source>
</evidence>
<evidence type="ECO:0000256" key="8">
    <source>
        <dbReference type="ARBA" id="ARBA00022741"/>
    </source>
</evidence>
<feature type="coiled-coil region" evidence="15">
    <location>
        <begin position="218"/>
        <end position="245"/>
    </location>
</feature>
<evidence type="ECO:0000256" key="1">
    <source>
        <dbReference type="ARBA" id="ARBA00000085"/>
    </source>
</evidence>
<evidence type="ECO:0000259" key="18">
    <source>
        <dbReference type="PROSITE" id="PS50885"/>
    </source>
</evidence>
<keyword evidence="10 14" id="KW-0067">ATP-binding</keyword>
<evidence type="ECO:0000256" key="5">
    <source>
        <dbReference type="ARBA" id="ARBA00022553"/>
    </source>
</evidence>
<evidence type="ECO:0000256" key="2">
    <source>
        <dbReference type="ARBA" id="ARBA00004429"/>
    </source>
</evidence>
<dbReference type="GO" id="GO:0000155">
    <property type="term" value="F:phosphorelay sensor kinase activity"/>
    <property type="evidence" value="ECO:0007669"/>
    <property type="project" value="UniProtKB-UniRule"/>
</dbReference>
<dbReference type="InterPro" id="IPR050482">
    <property type="entry name" value="Sensor_HK_TwoCompSys"/>
</dbReference>
<dbReference type="PANTHER" id="PTHR24421:SF10">
    <property type="entry name" value="NITRATE_NITRITE SENSOR PROTEIN NARQ"/>
    <property type="match status" value="1"/>
</dbReference>
<dbReference type="Gene3D" id="3.30.565.10">
    <property type="entry name" value="Histidine kinase-like ATPase, C-terminal domain"/>
    <property type="match status" value="1"/>
</dbReference>
<dbReference type="Proteomes" id="UP001228139">
    <property type="component" value="Chromosome"/>
</dbReference>
<proteinExistence type="predicted"/>
<dbReference type="InterPro" id="IPR003594">
    <property type="entry name" value="HATPase_dom"/>
</dbReference>
<dbReference type="InterPro" id="IPR036890">
    <property type="entry name" value="HATPase_C_sf"/>
</dbReference>
<evidence type="ECO:0000256" key="16">
    <source>
        <dbReference type="SAM" id="Phobius"/>
    </source>
</evidence>
<gene>
    <name evidence="19" type="primary">narQ</name>
    <name evidence="19" type="ORF">Q3V30_05930</name>
</gene>
<evidence type="ECO:0000256" key="10">
    <source>
        <dbReference type="ARBA" id="ARBA00022840"/>
    </source>
</evidence>
<feature type="transmembrane region" description="Helical" evidence="16">
    <location>
        <begin position="12"/>
        <end position="32"/>
    </location>
</feature>
<keyword evidence="7 16" id="KW-0812">Transmembrane</keyword>
<keyword evidence="8 14" id="KW-0547">Nucleotide-binding</keyword>
<dbReference type="Pfam" id="PF13675">
    <property type="entry name" value="PilJ"/>
    <property type="match status" value="1"/>
</dbReference>
<dbReference type="PANTHER" id="PTHR24421">
    <property type="entry name" value="NITRATE/NITRITE SENSOR PROTEIN NARX-RELATED"/>
    <property type="match status" value="1"/>
</dbReference>
<dbReference type="Pfam" id="PF07730">
    <property type="entry name" value="HisKA_3"/>
    <property type="match status" value="1"/>
</dbReference>
<keyword evidence="3 14" id="KW-1003">Cell membrane</keyword>
<protein>
    <recommendedName>
        <fullName evidence="14">Sensor protein</fullName>
        <ecNumber evidence="14">2.7.13.3</ecNumber>
    </recommendedName>
</protein>
<evidence type="ECO:0000256" key="14">
    <source>
        <dbReference type="PIRNR" id="PIRNR003167"/>
    </source>
</evidence>
<keyword evidence="6 14" id="KW-0808">Transferase</keyword>
<keyword evidence="20" id="KW-1185">Reference proteome</keyword>
<dbReference type="GO" id="GO:0005886">
    <property type="term" value="C:plasma membrane"/>
    <property type="evidence" value="ECO:0007669"/>
    <property type="project" value="UniProtKB-SubCell"/>
</dbReference>
<dbReference type="SMART" id="SM00387">
    <property type="entry name" value="HATPase_c"/>
    <property type="match status" value="1"/>
</dbReference>
<keyword evidence="11 16" id="KW-1133">Transmembrane helix</keyword>
<reference evidence="19 20" key="1">
    <citation type="submission" date="2023-07" db="EMBL/GenBank/DDBJ databases">
        <title>Pathogenic bacteria of pear tree diseases.</title>
        <authorList>
            <person name="Zhang Z."/>
            <person name="He L."/>
            <person name="Huang R."/>
        </authorList>
    </citation>
    <scope>NUCLEOTIDE SEQUENCE [LARGE SCALE GENOMIC DNA]</scope>
    <source>
        <strain evidence="19 20">DE2</strain>
    </source>
</reference>
<dbReference type="AlphaFoldDB" id="A0AA50DPV8"/>
<evidence type="ECO:0000256" key="12">
    <source>
        <dbReference type="ARBA" id="ARBA00023012"/>
    </source>
</evidence>
<comment type="catalytic activity">
    <reaction evidence="1 14">
        <text>ATP + protein L-histidine = ADP + protein N-phospho-L-histidine.</text>
        <dbReference type="EC" id="2.7.13.3"/>
    </reaction>
</comment>
<evidence type="ECO:0000259" key="17">
    <source>
        <dbReference type="PROSITE" id="PS50109"/>
    </source>
</evidence>
<evidence type="ECO:0000256" key="13">
    <source>
        <dbReference type="ARBA" id="ARBA00023136"/>
    </source>
</evidence>
<keyword evidence="13 14" id="KW-0472">Membrane</keyword>
<name>A0AA50DPV8_9GAMM</name>
<feature type="domain" description="Histidine kinase" evidence="17">
    <location>
        <begin position="362"/>
        <end position="555"/>
    </location>
</feature>
<keyword evidence="5" id="KW-0597">Phosphoprotein</keyword>
<feature type="transmembrane region" description="Helical" evidence="16">
    <location>
        <begin position="148"/>
        <end position="168"/>
    </location>
</feature>
<dbReference type="InterPro" id="IPR005467">
    <property type="entry name" value="His_kinase_dom"/>
</dbReference>
<dbReference type="EC" id="2.7.13.3" evidence="14"/>
<sequence length="555" mass="61164">MFTRSVTDTLARTLFAIVLLSVLSSGLALLTLSTSLRDAEAVNIAGSLRMQSYRLALDAASLSSALPKDILAYQQSVEAPALTALDRAYVPESVRARYQALTLAWHALQPELLAGNTHHYQQNVSSYVAQIDLFVLALQHWAELKMKLVAGVSLLGFIAIAVLVFWTLRQVKRQVVIPLNKLVEASNDIEHGHFHHAPLDTGLPNELGVLGRAFTRMSVELEKQYARLEQAVREKTGDLRQANRRLALLYQCSETLNHHLEPLKAWPAVLEKVTQHENFAAIELIAPPHGKISCGEADASLPWLTLPLEPGTEQPAAELRWQAAASEPQLMQGVATMLARSLQLDRAQQKVRHLLVMEERATIARELHDSLAQSLAYLRIQLARLKRVVEASAAPAHEIVSEIDRALTEANVQLRELLTTFRLSIEPADLSTALQQVIATLQGQTEAEIVLQSPAEMPRLEAQKQVHVLQIVREALLNAVRHAKASRITLRCRPLPSREILIEIEDNGTGIDKGDPPPGHYGLSIMRERASSLQGRLTIAAGAETGTVISLQFPA</sequence>
<dbReference type="Pfam" id="PF02518">
    <property type="entry name" value="HATPase_c"/>
    <property type="match status" value="1"/>
</dbReference>
<evidence type="ECO:0000256" key="4">
    <source>
        <dbReference type="ARBA" id="ARBA00022519"/>
    </source>
</evidence>
<dbReference type="KEGG" id="epi:Q3V30_05930"/>
<dbReference type="InterPro" id="IPR003660">
    <property type="entry name" value="HAMP_dom"/>
</dbReference>
<evidence type="ECO:0000313" key="20">
    <source>
        <dbReference type="Proteomes" id="UP001228139"/>
    </source>
</evidence>
<keyword evidence="15" id="KW-0175">Coiled coil</keyword>